<dbReference type="Proteomes" id="UP000239735">
    <property type="component" value="Unassembled WGS sequence"/>
</dbReference>
<name>A0A2N9LAL6_9BACT</name>
<dbReference type="EMBL" id="OKRB01000082">
    <property type="protein sequence ID" value="SPE20104.1"/>
    <property type="molecule type" value="Genomic_DNA"/>
</dbReference>
<protein>
    <submittedName>
        <fullName evidence="1">Uncharacterized protein</fullName>
    </submittedName>
</protein>
<reference evidence="2" key="1">
    <citation type="submission" date="2018-02" db="EMBL/GenBank/DDBJ databases">
        <authorList>
            <person name="Hausmann B."/>
        </authorList>
    </citation>
    <scope>NUCLEOTIDE SEQUENCE [LARGE SCALE GENOMIC DNA]</scope>
    <source>
        <strain evidence="2">Peat soil MAG SbA5</strain>
    </source>
</reference>
<gene>
    <name evidence="1" type="ORF">SBA5_260028</name>
</gene>
<organism evidence="1 2">
    <name type="scientific">Candidatus Sulfuritelmatomonas gaucii</name>
    <dbReference type="NCBI Taxonomy" id="2043161"/>
    <lineage>
        <taxon>Bacteria</taxon>
        <taxon>Pseudomonadati</taxon>
        <taxon>Acidobacteriota</taxon>
        <taxon>Terriglobia</taxon>
        <taxon>Terriglobales</taxon>
        <taxon>Acidobacteriaceae</taxon>
        <taxon>Candidatus Sulfuritelmatomonas</taxon>
    </lineage>
</organism>
<sequence>MRRSKAGQTGPHGIHMHMAMTTIAQAHEIGMNAVSRRDGAGVKQRLALPEIGPSSVLLVPGP</sequence>
<evidence type="ECO:0000313" key="2">
    <source>
        <dbReference type="Proteomes" id="UP000239735"/>
    </source>
</evidence>
<proteinExistence type="predicted"/>
<dbReference type="AlphaFoldDB" id="A0A2N9LAL6"/>
<accession>A0A2N9LAL6</accession>
<evidence type="ECO:0000313" key="1">
    <source>
        <dbReference type="EMBL" id="SPE20104.1"/>
    </source>
</evidence>